<dbReference type="InterPro" id="IPR041588">
    <property type="entry name" value="Integrase_H2C2"/>
</dbReference>
<gene>
    <name evidence="2" type="ORF">O181_045322</name>
</gene>
<comment type="caution">
    <text evidence="2">The sequence shown here is derived from an EMBL/GenBank/DDBJ whole genome shotgun (WGS) entry which is preliminary data.</text>
</comment>
<accession>A0A9Q3DTN7</accession>
<dbReference type="Gene3D" id="1.10.340.70">
    <property type="match status" value="1"/>
</dbReference>
<sequence>MLHVFKSPYLPSIPLGLISFLHHLPPWLPSYSSGCLITLGQRLSGEGEDFISKNPINLQQLIKQDEVQPSRFFAVKVECFANLIESIQKKLWKDSQYRSIPQELGKGNSVQDYSLDFSSQLLSLKDWVVVPSDPTIQLIILQKWHDSTLPGHPGQEKTLKLFKKNFHWSSRTQFIKHYVSSCQKC</sequence>
<evidence type="ECO:0000313" key="2">
    <source>
        <dbReference type="EMBL" id="MBW0505607.1"/>
    </source>
</evidence>
<name>A0A9Q3DTN7_9BASI</name>
<evidence type="ECO:0000313" key="3">
    <source>
        <dbReference type="Proteomes" id="UP000765509"/>
    </source>
</evidence>
<reference evidence="2" key="1">
    <citation type="submission" date="2021-03" db="EMBL/GenBank/DDBJ databases">
        <title>Draft genome sequence of rust myrtle Austropuccinia psidii MF-1, a brazilian biotype.</title>
        <authorList>
            <person name="Quecine M.C."/>
            <person name="Pachon D.M.R."/>
            <person name="Bonatelli M.L."/>
            <person name="Correr F.H."/>
            <person name="Franceschini L.M."/>
            <person name="Leite T.F."/>
            <person name="Margarido G.R.A."/>
            <person name="Almeida C.A."/>
            <person name="Ferrarezi J.A."/>
            <person name="Labate C.A."/>
        </authorList>
    </citation>
    <scope>NUCLEOTIDE SEQUENCE</scope>
    <source>
        <strain evidence="2">MF-1</strain>
    </source>
</reference>
<feature type="domain" description="Integrase zinc-binding" evidence="1">
    <location>
        <begin position="136"/>
        <end position="185"/>
    </location>
</feature>
<dbReference type="AlphaFoldDB" id="A0A9Q3DTN7"/>
<proteinExistence type="predicted"/>
<organism evidence="2 3">
    <name type="scientific">Austropuccinia psidii MF-1</name>
    <dbReference type="NCBI Taxonomy" id="1389203"/>
    <lineage>
        <taxon>Eukaryota</taxon>
        <taxon>Fungi</taxon>
        <taxon>Dikarya</taxon>
        <taxon>Basidiomycota</taxon>
        <taxon>Pucciniomycotina</taxon>
        <taxon>Pucciniomycetes</taxon>
        <taxon>Pucciniales</taxon>
        <taxon>Sphaerophragmiaceae</taxon>
        <taxon>Austropuccinia</taxon>
    </lineage>
</organism>
<protein>
    <recommendedName>
        <fullName evidence="1">Integrase zinc-binding domain-containing protein</fullName>
    </recommendedName>
</protein>
<dbReference type="Proteomes" id="UP000765509">
    <property type="component" value="Unassembled WGS sequence"/>
</dbReference>
<dbReference type="OrthoDB" id="425619at2759"/>
<dbReference type="Pfam" id="PF17921">
    <property type="entry name" value="Integrase_H2C2"/>
    <property type="match status" value="1"/>
</dbReference>
<keyword evidence="3" id="KW-1185">Reference proteome</keyword>
<dbReference type="EMBL" id="AVOT02018593">
    <property type="protein sequence ID" value="MBW0505607.1"/>
    <property type="molecule type" value="Genomic_DNA"/>
</dbReference>
<evidence type="ECO:0000259" key="1">
    <source>
        <dbReference type="Pfam" id="PF17921"/>
    </source>
</evidence>